<accession>A0A533I532</accession>
<reference evidence="2 3" key="1">
    <citation type="journal article" date="2017" name="Nat. Commun.">
        <title>In situ click chemistry generation of cyclooxygenase-2 inhibitors.</title>
        <authorList>
            <person name="Bhardwaj A."/>
            <person name="Kaur J."/>
            <person name="Wuest M."/>
            <person name="Wuest F."/>
        </authorList>
    </citation>
    <scope>NUCLEOTIDE SEQUENCE [LARGE SCALE GENOMIC DNA]</scope>
    <source>
        <strain evidence="2">S2_012_000_R3_94</strain>
    </source>
</reference>
<evidence type="ECO:0000313" key="3">
    <source>
        <dbReference type="Proteomes" id="UP000315344"/>
    </source>
</evidence>
<dbReference type="Proteomes" id="UP000315344">
    <property type="component" value="Unassembled WGS sequence"/>
</dbReference>
<dbReference type="EMBL" id="VAFL01000006">
    <property type="protein sequence ID" value="TKW66759.1"/>
    <property type="molecule type" value="Genomic_DNA"/>
</dbReference>
<evidence type="ECO:0000259" key="1">
    <source>
        <dbReference type="Pfam" id="PF12705"/>
    </source>
</evidence>
<dbReference type="SUPFAM" id="SSF52540">
    <property type="entry name" value="P-loop containing nucleoside triphosphate hydrolases"/>
    <property type="match status" value="1"/>
</dbReference>
<dbReference type="AlphaFoldDB" id="A0A533I532"/>
<sequence length="983" mass="106555">MWADWQSGTFGLPPGADFCRGVVDGLMARMADKPPEALAAVTIYVNAGRTMISLRAAFDAHAVQHGPILLPRLRLLTDLGADFRGQPASALARTLQLGRLVDHLIAREPGLGAGQSVPQLAESLALLMGEMQTEGCDAASLGQIDAREHAAHWQRSLAFLRIAASFYLTDPPVDAPARQRRRAEELAESWAAGVDLPAAPVIAVGSTGSHGGTRLFLRALSALPLGAVVLPGYDFSQPDHVWPTLAAGADDHPQARLAMLRQDGVRPWVNTRTEDRNRLVSLALRPAPVTDQWIAEGPDLPNLAAPTAAMTLIEADQPQEEADAIAVLIRDAVGRGQPVRLFAADRGLVRRVGAALDRWDLTIDDSAGEPLGLSAQGLFLRHVAALFGQKLSIDALLVLLKHPVTATGAEHGESLRQTRELELELRRNGPAFPDAASLRQWADRGDDKRKIWVNWLSEILDIVNAAVEDRAPRPVPDRLAGHLHLAGLLAAGPGGTVEQSRLWTDAAGRAADAAMTHLADHAELAQPMGPRDYGDLIDNRLAAQGVRAHDRGHPLIRACGPREARTEANLSDGAVVILAGLNEGGWPQSLPPDPWLSRAMRAEAGLTLPERQIGLSAHDFQQAIAAPDVVLSRARRDADAETIPSRWLNRLTNLMAGLPERGGQQALDAMRGRGAHWLGLARRLAQPRYSTDPAPRPAPVPPAPAFDVISVTQVRTLIRDPYAIYADKVLGLRPLDPLRPEPGAQLRGQVLHSVAEALLTPPPDPGTSPQALRARFLQITRDVLAQQVPWPAARAFWQARMEKIADQITRDEFRRLQRGRPLVVEATHRMPVPGLNLHLTAKPDRIDRLDGGHLAHVYDYKSGTPPTDKQIAHFDKQLLLEAAMVQMGAFPALGQPAVEGISYIQLGGDGATMSRKFSAEAAQETWAKFIILSRHYLQHGQGFTARRALQKAGDTSDYDHLSRYGEWGAGDLPVKMRVGDHGR</sequence>
<proteinExistence type="predicted"/>
<dbReference type="InterPro" id="IPR014153">
    <property type="entry name" value="Ds_break_AddB"/>
</dbReference>
<dbReference type="InterPro" id="IPR027417">
    <property type="entry name" value="P-loop_NTPase"/>
</dbReference>
<comment type="caution">
    <text evidence="2">The sequence shown here is derived from an EMBL/GenBank/DDBJ whole genome shotgun (WGS) entry which is preliminary data.</text>
</comment>
<name>A0A533I532_PARDE</name>
<feature type="domain" description="PD-(D/E)XK endonuclease-like" evidence="1">
    <location>
        <begin position="709"/>
        <end position="916"/>
    </location>
</feature>
<dbReference type="NCBIfam" id="TIGR02786">
    <property type="entry name" value="addB_alphas"/>
    <property type="match status" value="1"/>
</dbReference>
<dbReference type="Pfam" id="PF12705">
    <property type="entry name" value="PDDEXK_1"/>
    <property type="match status" value="1"/>
</dbReference>
<evidence type="ECO:0000313" key="2">
    <source>
        <dbReference type="EMBL" id="TKW66759.1"/>
    </source>
</evidence>
<dbReference type="InterPro" id="IPR038726">
    <property type="entry name" value="PDDEXK_AddAB-type"/>
</dbReference>
<organism evidence="2 3">
    <name type="scientific">Paracoccus denitrificans</name>
    <dbReference type="NCBI Taxonomy" id="266"/>
    <lineage>
        <taxon>Bacteria</taxon>
        <taxon>Pseudomonadati</taxon>
        <taxon>Pseudomonadota</taxon>
        <taxon>Alphaproteobacteria</taxon>
        <taxon>Rhodobacterales</taxon>
        <taxon>Paracoccaceae</taxon>
        <taxon>Paracoccus</taxon>
    </lineage>
</organism>
<gene>
    <name evidence="2" type="primary">addB</name>
    <name evidence="2" type="ORF">DI616_09730</name>
</gene>
<protein>
    <submittedName>
        <fullName evidence="2">Double-strand break repair protein AddB</fullName>
    </submittedName>
</protein>